<accession>A0A256G9D7</accession>
<dbReference type="EMBL" id="NNRM01000039">
    <property type="protein sequence ID" value="OYR23556.1"/>
    <property type="molecule type" value="Genomic_DNA"/>
</dbReference>
<dbReference type="AlphaFoldDB" id="A0A256G9D7"/>
<evidence type="ECO:0000313" key="2">
    <source>
        <dbReference type="Proteomes" id="UP000216188"/>
    </source>
</evidence>
<sequence>MVISITFDAQAACGIAPPMTAWLASKSNAPVLKFPFRFQSSQRC</sequence>
<dbReference type="Proteomes" id="UP000216188">
    <property type="component" value="Unassembled WGS sequence"/>
</dbReference>
<evidence type="ECO:0000313" key="1">
    <source>
        <dbReference type="EMBL" id="OYR23556.1"/>
    </source>
</evidence>
<organism evidence="1 2">
    <name type="scientific">Brucella pseudogrignonensis</name>
    <dbReference type="NCBI Taxonomy" id="419475"/>
    <lineage>
        <taxon>Bacteria</taxon>
        <taxon>Pseudomonadati</taxon>
        <taxon>Pseudomonadota</taxon>
        <taxon>Alphaproteobacteria</taxon>
        <taxon>Hyphomicrobiales</taxon>
        <taxon>Brucellaceae</taxon>
        <taxon>Brucella/Ochrobactrum group</taxon>
        <taxon>Brucella</taxon>
    </lineage>
</organism>
<name>A0A256G9D7_9HYPH</name>
<comment type="caution">
    <text evidence="1">The sequence shown here is derived from an EMBL/GenBank/DDBJ whole genome shotgun (WGS) entry which is preliminary data.</text>
</comment>
<protein>
    <submittedName>
        <fullName evidence="1">Uncharacterized protein</fullName>
    </submittedName>
</protein>
<keyword evidence="2" id="KW-1185">Reference proteome</keyword>
<reference evidence="1 2" key="1">
    <citation type="submission" date="2017-07" db="EMBL/GenBank/DDBJ databases">
        <title>Phylogenetic study on the rhizospheric bacterium Ochrobactrum sp. A44.</title>
        <authorList>
            <person name="Krzyzanowska D.M."/>
            <person name="Ossowicki A."/>
            <person name="Rajewska M."/>
            <person name="Maciag T."/>
            <person name="Kaczynski Z."/>
            <person name="Czerwicka M."/>
            <person name="Jafra S."/>
        </authorList>
    </citation>
    <scope>NUCLEOTIDE SEQUENCE [LARGE SCALE GENOMIC DNA]</scope>
    <source>
        <strain evidence="1 2">CCUG 30717</strain>
    </source>
</reference>
<proteinExistence type="predicted"/>
<gene>
    <name evidence="1" type="ORF">CEV34_3560</name>
</gene>